<protein>
    <recommendedName>
        <fullName evidence="4">Coiled-coil domain-containing protein</fullName>
    </recommendedName>
</protein>
<accession>A0ABQ9ZVZ7</accession>
<organism evidence="2 3">
    <name type="scientific">Daphnia magna</name>
    <dbReference type="NCBI Taxonomy" id="35525"/>
    <lineage>
        <taxon>Eukaryota</taxon>
        <taxon>Metazoa</taxon>
        <taxon>Ecdysozoa</taxon>
        <taxon>Arthropoda</taxon>
        <taxon>Crustacea</taxon>
        <taxon>Branchiopoda</taxon>
        <taxon>Diplostraca</taxon>
        <taxon>Cladocera</taxon>
        <taxon>Anomopoda</taxon>
        <taxon>Daphniidae</taxon>
        <taxon>Daphnia</taxon>
    </lineage>
</organism>
<evidence type="ECO:0000313" key="3">
    <source>
        <dbReference type="Proteomes" id="UP001234178"/>
    </source>
</evidence>
<comment type="caution">
    <text evidence="2">The sequence shown here is derived from an EMBL/GenBank/DDBJ whole genome shotgun (WGS) entry which is preliminary data.</text>
</comment>
<gene>
    <name evidence="2" type="ORF">OUZ56_032017</name>
</gene>
<dbReference type="PANTHER" id="PTHR46518:SF1">
    <property type="entry name" value="OUTER DYNEIN ARM-DOCKING COMPLEX SUBUNIT 3"/>
    <property type="match status" value="1"/>
</dbReference>
<dbReference type="PANTHER" id="PTHR46518">
    <property type="entry name" value="COILED-COIL DOMAIN-CONTAINING PROTEIN 151"/>
    <property type="match status" value="1"/>
</dbReference>
<feature type="region of interest" description="Disordered" evidence="1">
    <location>
        <begin position="269"/>
        <end position="310"/>
    </location>
</feature>
<feature type="compositionally biased region" description="Polar residues" evidence="1">
    <location>
        <begin position="271"/>
        <end position="283"/>
    </location>
</feature>
<dbReference type="InterPro" id="IPR033192">
    <property type="entry name" value="ODAD3"/>
</dbReference>
<feature type="region of interest" description="Disordered" evidence="1">
    <location>
        <begin position="1"/>
        <end position="21"/>
    </location>
</feature>
<keyword evidence="3" id="KW-1185">Reference proteome</keyword>
<reference evidence="2 3" key="1">
    <citation type="journal article" date="2023" name="Nucleic Acids Res.">
        <title>The hologenome of Daphnia magna reveals possible DNA methylation and microbiome-mediated evolution of the host genome.</title>
        <authorList>
            <person name="Chaturvedi A."/>
            <person name="Li X."/>
            <person name="Dhandapani V."/>
            <person name="Marshall H."/>
            <person name="Kissane S."/>
            <person name="Cuenca-Cambronero M."/>
            <person name="Asole G."/>
            <person name="Calvet F."/>
            <person name="Ruiz-Romero M."/>
            <person name="Marangio P."/>
            <person name="Guigo R."/>
            <person name="Rago D."/>
            <person name="Mirbahai L."/>
            <person name="Eastwood N."/>
            <person name="Colbourne J.K."/>
            <person name="Zhou J."/>
            <person name="Mallon E."/>
            <person name="Orsini L."/>
        </authorList>
    </citation>
    <scope>NUCLEOTIDE SEQUENCE [LARGE SCALE GENOMIC DNA]</scope>
    <source>
        <strain evidence="2">LRV0_1</strain>
    </source>
</reference>
<dbReference type="EMBL" id="JAOYFB010000005">
    <property type="protein sequence ID" value="KAK4017062.1"/>
    <property type="molecule type" value="Genomic_DNA"/>
</dbReference>
<dbReference type="Proteomes" id="UP001234178">
    <property type="component" value="Unassembled WGS sequence"/>
</dbReference>
<evidence type="ECO:0000313" key="2">
    <source>
        <dbReference type="EMBL" id="KAK4017062.1"/>
    </source>
</evidence>
<name>A0ABQ9ZVZ7_9CRUS</name>
<sequence length="423" mass="47453">MNNNKCERKAERKACEDESNETIKRNQQRLNRLKQDVGDIKSELSDTVRNSRQNHPTQSSHMGILQVLRDNNIDYSKYKLTKSADEILVDLDCRIADLVKQADLTKHQTQLIYQRINEIEEQLALDSEPSRAESPTRVLSSTASSLSPVKSSATSFPMTKLIDEEVTLTEIQSIRQKMVEAYHIQRQYKTILDVISGERIGYESQLIELEKSAADSKVEAAKLKQVREAAKRARDVAKTELQHHEETLVASTRETDRLLSDYKRRIDEMKSTASNASNRQVRNPATPMTGRVTLPTGSAATSAGGGGAATGEISLADQEARQALHETKKAIDHLRSVTVDIATRFKSAPDRHFKNADVKVNELLAKERAQSDVTIQKRLAWTYRTCRAVFKFCKALSGLDLLIRSDAQAMMTVAGVQNVDCPW</sequence>
<proteinExistence type="predicted"/>
<evidence type="ECO:0000256" key="1">
    <source>
        <dbReference type="SAM" id="MobiDB-lite"/>
    </source>
</evidence>
<evidence type="ECO:0008006" key="4">
    <source>
        <dbReference type="Google" id="ProtNLM"/>
    </source>
</evidence>